<evidence type="ECO:0000313" key="2">
    <source>
        <dbReference type="EMBL" id="EPX86057.1"/>
    </source>
</evidence>
<dbReference type="RefSeq" id="WP_021096965.1">
    <property type="nucleotide sequence ID" value="NZ_KE557320.1"/>
</dbReference>
<reference evidence="2 3" key="1">
    <citation type="journal article" date="2013" name="Stand. Genomic Sci.">
        <title>Genome sequence of the reddish-pigmented Rubellimicrobium thermophilum type strain (DSM 16684(T)), a member of the Roseobacter clade.</title>
        <authorList>
            <person name="Fiebig A."/>
            <person name="Riedel T."/>
            <person name="Gronow S."/>
            <person name="Petersen J."/>
            <person name="Klenk H.P."/>
            <person name="Goker M."/>
        </authorList>
    </citation>
    <scope>NUCLEOTIDE SEQUENCE [LARGE SCALE GENOMIC DNA]</scope>
    <source>
        <strain evidence="2 3">DSM 16684</strain>
    </source>
</reference>
<feature type="domain" description="SCP2" evidence="1">
    <location>
        <begin position="21"/>
        <end position="95"/>
    </location>
</feature>
<sequence length="96" mass="9776">MSAVIDQAVTELNQRLGGRGFDGTARFVLTGEGSILLDAAGARAGEGEADVTLTAAPEVFRDILSGETSATAAFMTGRLQVDGDMGAAMRLASVLS</sequence>
<name>S9R2D7_9RHOB</name>
<accession>S9R2D7</accession>
<evidence type="ECO:0000313" key="3">
    <source>
        <dbReference type="Proteomes" id="UP000015346"/>
    </source>
</evidence>
<dbReference type="Pfam" id="PF02036">
    <property type="entry name" value="SCP2"/>
    <property type="match status" value="1"/>
</dbReference>
<dbReference type="HOGENOM" id="CLU_105945_2_1_5"/>
<dbReference type="AlphaFoldDB" id="S9R2D7"/>
<dbReference type="STRING" id="1123069.ruthe_00863"/>
<keyword evidence="3" id="KW-1185">Reference proteome</keyword>
<dbReference type="Gene3D" id="3.30.1050.10">
    <property type="entry name" value="SCP2 sterol-binding domain"/>
    <property type="match status" value="1"/>
</dbReference>
<dbReference type="OrthoDB" id="9809312at2"/>
<proteinExistence type="predicted"/>
<comment type="caution">
    <text evidence="2">The sequence shown here is derived from an EMBL/GenBank/DDBJ whole genome shotgun (WGS) entry which is preliminary data.</text>
</comment>
<dbReference type="Proteomes" id="UP000015346">
    <property type="component" value="Unassembled WGS sequence"/>
</dbReference>
<protein>
    <submittedName>
        <fullName evidence="2">Putative sterol carrier protein</fullName>
    </submittedName>
</protein>
<dbReference type="EMBL" id="AOLV01000010">
    <property type="protein sequence ID" value="EPX86057.1"/>
    <property type="molecule type" value="Genomic_DNA"/>
</dbReference>
<organism evidence="2 3">
    <name type="scientific">Rubellimicrobium thermophilum DSM 16684</name>
    <dbReference type="NCBI Taxonomy" id="1123069"/>
    <lineage>
        <taxon>Bacteria</taxon>
        <taxon>Pseudomonadati</taxon>
        <taxon>Pseudomonadota</taxon>
        <taxon>Alphaproteobacteria</taxon>
        <taxon>Rhodobacterales</taxon>
        <taxon>Roseobacteraceae</taxon>
        <taxon>Rubellimicrobium</taxon>
    </lineage>
</organism>
<dbReference type="InterPro" id="IPR036527">
    <property type="entry name" value="SCP2_sterol-bd_dom_sf"/>
</dbReference>
<dbReference type="SUPFAM" id="SSF55718">
    <property type="entry name" value="SCP-like"/>
    <property type="match status" value="1"/>
</dbReference>
<dbReference type="InterPro" id="IPR003033">
    <property type="entry name" value="SCP2_sterol-bd_dom"/>
</dbReference>
<evidence type="ECO:0000259" key="1">
    <source>
        <dbReference type="Pfam" id="PF02036"/>
    </source>
</evidence>
<gene>
    <name evidence="2" type="ORF">ruthe_00863</name>
</gene>